<dbReference type="Gene3D" id="3.40.50.720">
    <property type="entry name" value="NAD(P)-binding Rossmann-like Domain"/>
    <property type="match status" value="1"/>
</dbReference>
<name>A0A9E7FYY9_9LILI</name>
<dbReference type="AlphaFoldDB" id="A0A9E7FYY9"/>
<dbReference type="PRINTS" id="PR00080">
    <property type="entry name" value="SDRFAMILY"/>
</dbReference>
<evidence type="ECO:0000256" key="5">
    <source>
        <dbReference type="RuleBase" id="RU369024"/>
    </source>
</evidence>
<dbReference type="EC" id="1.1.1.-" evidence="5"/>
<dbReference type="SUPFAM" id="SSF51735">
    <property type="entry name" value="NAD(P)-binding Rossmann-fold domains"/>
    <property type="match status" value="1"/>
</dbReference>
<accession>A0A9E7FYY9</accession>
<dbReference type="InterPro" id="IPR020904">
    <property type="entry name" value="Sc_DH/Rdtase_CS"/>
</dbReference>
<evidence type="ECO:0000256" key="2">
    <source>
        <dbReference type="ARBA" id="ARBA00022857"/>
    </source>
</evidence>
<sequence length="329" mass="36148">MEGATHKPTSQRIRSFRCDPLDCNSLECLILILHPHPCSGRIVLVTGANKGIGLETCRQLLSKGATVILTARDEQRGLAAVRNLQASGASDVLFHQLDVTDSASVSSLAGFIHDQFGKLDVLVNNAAVHGVGLDTQILGSSVREPHNLTELRNSIIETYDLAEECLNINYYGTKRVTEALIPLLQLSQSPRIVNLSSLYGKLSYIPDGKIKEEMRNIDVLSEDRLDELLQSFLNDFKGGKLEENGWPTRVSAYVVSKVAVSAYTRILAKKYPKFCINCVNPGFVKTDMNYNFGELPVEVGAQGPVFLAMLPDGSPSGHFYDLEEMSSFE</sequence>
<protein>
    <recommendedName>
        <fullName evidence="5">Short-chain dehydrogenase/reductase</fullName>
        <ecNumber evidence="5">1.1.1.-</ecNumber>
    </recommendedName>
</protein>
<organism evidence="6 7">
    <name type="scientific">Musa troglodytarum</name>
    <name type="common">fe'i banana</name>
    <dbReference type="NCBI Taxonomy" id="320322"/>
    <lineage>
        <taxon>Eukaryota</taxon>
        <taxon>Viridiplantae</taxon>
        <taxon>Streptophyta</taxon>
        <taxon>Embryophyta</taxon>
        <taxon>Tracheophyta</taxon>
        <taxon>Spermatophyta</taxon>
        <taxon>Magnoliopsida</taxon>
        <taxon>Liliopsida</taxon>
        <taxon>Zingiberales</taxon>
        <taxon>Musaceae</taxon>
        <taxon>Musa</taxon>
    </lineage>
</organism>
<dbReference type="EMBL" id="CP097507">
    <property type="protein sequence ID" value="URE05069.1"/>
    <property type="molecule type" value="Genomic_DNA"/>
</dbReference>
<proteinExistence type="inferred from homology"/>
<keyword evidence="3 5" id="KW-0560">Oxidoreductase</keyword>
<dbReference type="GO" id="GO:0016616">
    <property type="term" value="F:oxidoreductase activity, acting on the CH-OH group of donors, NAD or NADP as acceptor"/>
    <property type="evidence" value="ECO:0007669"/>
    <property type="project" value="InterPro"/>
</dbReference>
<dbReference type="PROSITE" id="PS00061">
    <property type="entry name" value="ADH_SHORT"/>
    <property type="match status" value="1"/>
</dbReference>
<dbReference type="PRINTS" id="PR00081">
    <property type="entry name" value="GDHRDH"/>
</dbReference>
<evidence type="ECO:0000313" key="7">
    <source>
        <dbReference type="Proteomes" id="UP001055439"/>
    </source>
</evidence>
<dbReference type="CDD" id="cd05324">
    <property type="entry name" value="carb_red_PTCR-like_SDR_c"/>
    <property type="match status" value="1"/>
</dbReference>
<dbReference type="PANTHER" id="PTHR43490">
    <property type="entry name" value="(+)-NEOMENTHOL DEHYDROGENASE"/>
    <property type="match status" value="1"/>
</dbReference>
<dbReference type="OrthoDB" id="1933717at2759"/>
<dbReference type="InterPro" id="IPR045313">
    <property type="entry name" value="CBR1-like"/>
</dbReference>
<dbReference type="Pfam" id="PF00106">
    <property type="entry name" value="adh_short"/>
    <property type="match status" value="1"/>
</dbReference>
<evidence type="ECO:0000256" key="1">
    <source>
        <dbReference type="ARBA" id="ARBA00006484"/>
    </source>
</evidence>
<dbReference type="GO" id="GO:0016020">
    <property type="term" value="C:membrane"/>
    <property type="evidence" value="ECO:0007669"/>
    <property type="project" value="TreeGrafter"/>
</dbReference>
<evidence type="ECO:0000313" key="6">
    <source>
        <dbReference type="EMBL" id="URE05069.1"/>
    </source>
</evidence>
<dbReference type="PANTHER" id="PTHR43490:SF98">
    <property type="entry name" value="OS02G0640600 PROTEIN"/>
    <property type="match status" value="1"/>
</dbReference>
<evidence type="ECO:0000256" key="4">
    <source>
        <dbReference type="RuleBase" id="RU000363"/>
    </source>
</evidence>
<gene>
    <name evidence="6" type="ORF">MUK42_21148</name>
</gene>
<reference evidence="6" key="1">
    <citation type="submission" date="2022-05" db="EMBL/GenBank/DDBJ databases">
        <title>The Musa troglodytarum L. genome provides insights into the mechanism of non-climacteric behaviour and enrichment of carotenoids.</title>
        <authorList>
            <person name="Wang J."/>
        </authorList>
    </citation>
    <scope>NUCLEOTIDE SEQUENCE</scope>
    <source>
        <tissue evidence="6">Leaf</tissue>
    </source>
</reference>
<keyword evidence="7" id="KW-1185">Reference proteome</keyword>
<dbReference type="InterPro" id="IPR036291">
    <property type="entry name" value="NAD(P)-bd_dom_sf"/>
</dbReference>
<comment type="similarity">
    <text evidence="1 4">Belongs to the short-chain dehydrogenases/reductases (SDR) family.</text>
</comment>
<evidence type="ECO:0000256" key="3">
    <source>
        <dbReference type="ARBA" id="ARBA00023002"/>
    </source>
</evidence>
<dbReference type="InterPro" id="IPR002347">
    <property type="entry name" value="SDR_fam"/>
</dbReference>
<keyword evidence="2 5" id="KW-0521">NADP</keyword>
<dbReference type="Proteomes" id="UP001055439">
    <property type="component" value="Chromosome 5"/>
</dbReference>